<dbReference type="RefSeq" id="WP_165233707.1">
    <property type="nucleotide sequence ID" value="NZ_JAAKZV010000020.1"/>
</dbReference>
<evidence type="ECO:0000256" key="1">
    <source>
        <dbReference type="SAM" id="SignalP"/>
    </source>
</evidence>
<protein>
    <submittedName>
        <fullName evidence="3">Peptidoglycan-binding protein</fullName>
    </submittedName>
</protein>
<dbReference type="SUPFAM" id="SSF47090">
    <property type="entry name" value="PGBD-like"/>
    <property type="match status" value="1"/>
</dbReference>
<feature type="signal peptide" evidence="1">
    <location>
        <begin position="1"/>
        <end position="32"/>
    </location>
</feature>
<dbReference type="Pfam" id="PF01471">
    <property type="entry name" value="PG_binding_1"/>
    <property type="match status" value="1"/>
</dbReference>
<reference evidence="3 4" key="1">
    <citation type="submission" date="2020-02" db="EMBL/GenBank/DDBJ databases">
        <title>Whole-genome analyses of novel actinobacteria.</title>
        <authorList>
            <person name="Sahin N."/>
        </authorList>
    </citation>
    <scope>NUCLEOTIDE SEQUENCE [LARGE SCALE GENOMIC DNA]</scope>
    <source>
        <strain evidence="3 4">A7024</strain>
    </source>
</reference>
<evidence type="ECO:0000313" key="3">
    <source>
        <dbReference type="EMBL" id="NGN63741.1"/>
    </source>
</evidence>
<keyword evidence="1" id="KW-0732">Signal</keyword>
<evidence type="ECO:0000313" key="4">
    <source>
        <dbReference type="Proteomes" id="UP000481583"/>
    </source>
</evidence>
<accession>A0A6G4TXK9</accession>
<comment type="caution">
    <text evidence="3">The sequence shown here is derived from an EMBL/GenBank/DDBJ whole genome shotgun (WGS) entry which is preliminary data.</text>
</comment>
<keyword evidence="4" id="KW-1185">Reference proteome</keyword>
<feature type="chain" id="PRO_5026312576" evidence="1">
    <location>
        <begin position="33"/>
        <end position="186"/>
    </location>
</feature>
<dbReference type="InterPro" id="IPR036366">
    <property type="entry name" value="PGBDSf"/>
</dbReference>
<dbReference type="AlphaFoldDB" id="A0A6G4TXK9"/>
<proteinExistence type="predicted"/>
<sequence length="186" mass="20317">MKLRTAGTCWGAATVALITAAGLGLGASPVSAAASDGYISGADYFFDDFGDEGTLSTTSYNNSNATCLWQRILVAEGANVTSSGGNFKETDMDGQFGALTRTATIDLQKRWGLTADGKVGKETFGRADKNLRYVSTQSDQLQRRYQFRYVGEKSQSSGFYRSNTGRWSFYEDMELKYGSYTYNTCD</sequence>
<dbReference type="EMBL" id="JAAKZV010000020">
    <property type="protein sequence ID" value="NGN63741.1"/>
    <property type="molecule type" value="Genomic_DNA"/>
</dbReference>
<gene>
    <name evidence="3" type="ORF">G5C51_07440</name>
</gene>
<dbReference type="Proteomes" id="UP000481583">
    <property type="component" value="Unassembled WGS sequence"/>
</dbReference>
<organism evidence="3 4">
    <name type="scientific">Streptomyces coryli</name>
    <dbReference type="NCBI Taxonomy" id="1128680"/>
    <lineage>
        <taxon>Bacteria</taxon>
        <taxon>Bacillati</taxon>
        <taxon>Actinomycetota</taxon>
        <taxon>Actinomycetes</taxon>
        <taxon>Kitasatosporales</taxon>
        <taxon>Streptomycetaceae</taxon>
        <taxon>Streptomyces</taxon>
    </lineage>
</organism>
<dbReference type="InterPro" id="IPR036365">
    <property type="entry name" value="PGBD-like_sf"/>
</dbReference>
<dbReference type="InterPro" id="IPR002477">
    <property type="entry name" value="Peptidoglycan-bd-like"/>
</dbReference>
<dbReference type="Gene3D" id="1.10.101.10">
    <property type="entry name" value="PGBD-like superfamily/PGBD"/>
    <property type="match status" value="1"/>
</dbReference>
<evidence type="ECO:0000259" key="2">
    <source>
        <dbReference type="Pfam" id="PF01471"/>
    </source>
</evidence>
<feature type="domain" description="Peptidoglycan binding-like" evidence="2">
    <location>
        <begin position="89"/>
        <end position="124"/>
    </location>
</feature>
<name>A0A6G4TXK9_9ACTN</name>